<organism evidence="3 4">
    <name type="scientific">Cinchona calisaya</name>
    <dbReference type="NCBI Taxonomy" id="153742"/>
    <lineage>
        <taxon>Eukaryota</taxon>
        <taxon>Viridiplantae</taxon>
        <taxon>Streptophyta</taxon>
        <taxon>Embryophyta</taxon>
        <taxon>Tracheophyta</taxon>
        <taxon>Spermatophyta</taxon>
        <taxon>Magnoliopsida</taxon>
        <taxon>eudicotyledons</taxon>
        <taxon>Gunneridae</taxon>
        <taxon>Pentapetalae</taxon>
        <taxon>asterids</taxon>
        <taxon>lamiids</taxon>
        <taxon>Gentianales</taxon>
        <taxon>Rubiaceae</taxon>
        <taxon>Cinchonoideae</taxon>
        <taxon>Cinchoneae</taxon>
        <taxon>Cinchona</taxon>
    </lineage>
</organism>
<dbReference type="Proteomes" id="UP001630127">
    <property type="component" value="Unassembled WGS sequence"/>
</dbReference>
<evidence type="ECO:0000313" key="3">
    <source>
        <dbReference type="EMBL" id="KAL3504366.1"/>
    </source>
</evidence>
<dbReference type="InterPro" id="IPR006566">
    <property type="entry name" value="FBD"/>
</dbReference>
<protein>
    <recommendedName>
        <fullName evidence="2">FBD domain-containing protein</fullName>
    </recommendedName>
</protein>
<dbReference type="AlphaFoldDB" id="A0ABD2YA81"/>
<dbReference type="PANTHER" id="PTHR34145:SF68">
    <property type="entry name" value="FBD DOMAIN-CONTAINING PROTEIN"/>
    <property type="match status" value="1"/>
</dbReference>
<dbReference type="EMBL" id="JBJUIK010000014">
    <property type="protein sequence ID" value="KAL3504366.1"/>
    <property type="molecule type" value="Genomic_DNA"/>
</dbReference>
<name>A0ABD2YA81_9GENT</name>
<feature type="domain" description="FBD" evidence="2">
    <location>
        <begin position="209"/>
        <end position="279"/>
    </location>
</feature>
<keyword evidence="4" id="KW-1185">Reference proteome</keyword>
<evidence type="ECO:0000256" key="1">
    <source>
        <dbReference type="SAM" id="MobiDB-lite"/>
    </source>
</evidence>
<feature type="region of interest" description="Disordered" evidence="1">
    <location>
        <begin position="33"/>
        <end position="53"/>
    </location>
</feature>
<reference evidence="3 4" key="1">
    <citation type="submission" date="2024-11" db="EMBL/GenBank/DDBJ databases">
        <title>A near-complete genome assembly of Cinchona calisaya.</title>
        <authorList>
            <person name="Lian D.C."/>
            <person name="Zhao X.W."/>
            <person name="Wei L."/>
        </authorList>
    </citation>
    <scope>NUCLEOTIDE SEQUENCE [LARGE SCALE GENOMIC DNA]</scope>
    <source>
        <tissue evidence="3">Nenye</tissue>
    </source>
</reference>
<evidence type="ECO:0000313" key="4">
    <source>
        <dbReference type="Proteomes" id="UP001630127"/>
    </source>
</evidence>
<dbReference type="InterPro" id="IPR053772">
    <property type="entry name" value="At1g61320/At1g61330-like"/>
</dbReference>
<dbReference type="Pfam" id="PF08387">
    <property type="entry name" value="FBD"/>
    <property type="match status" value="1"/>
</dbReference>
<sequence>MEEEEREGLEERLRSERRMRMKRQRCTGIGCRRHHHTGVTENPSSMTHRGEVVKSTELDREKDDVWTQKEAARTSILSKRWINLSKFVALLSFEDSKALDRIASSKVSDGTAKFENLRNKERHKYVKWVNEVLQSHNAVVLDEFKVDQVTRISTKYLQLPQLPKLKELNSVVGASKDKSLIAFNSLVKASPNLEKLVLKDRQKDEESSKISLGHLKTIEFLGYYGRTSELELVNYFLENVVALERIIVDPRNQEMNYGHKMIDREEVARSFAKQQLEGLIPSHVKLEIR</sequence>
<comment type="caution">
    <text evidence="3">The sequence shown here is derived from an EMBL/GenBank/DDBJ whole genome shotgun (WGS) entry which is preliminary data.</text>
</comment>
<accession>A0ABD2YA81</accession>
<dbReference type="PANTHER" id="PTHR34145">
    <property type="entry name" value="OS02G0105600 PROTEIN"/>
    <property type="match status" value="1"/>
</dbReference>
<proteinExistence type="predicted"/>
<evidence type="ECO:0000259" key="2">
    <source>
        <dbReference type="SMART" id="SM00579"/>
    </source>
</evidence>
<gene>
    <name evidence="3" type="ORF">ACH5RR_034207</name>
</gene>
<dbReference type="SMART" id="SM00579">
    <property type="entry name" value="FBD"/>
    <property type="match status" value="1"/>
</dbReference>